<feature type="region of interest" description="Disordered" evidence="1">
    <location>
        <begin position="781"/>
        <end position="929"/>
    </location>
</feature>
<dbReference type="Proteomes" id="UP000069940">
    <property type="component" value="Unassembled WGS sequence"/>
</dbReference>
<feature type="region of interest" description="Disordered" evidence="1">
    <location>
        <begin position="736"/>
        <end position="764"/>
    </location>
</feature>
<evidence type="ECO:0000256" key="2">
    <source>
        <dbReference type="SAM" id="SignalP"/>
    </source>
</evidence>
<evidence type="ECO:0008006" key="5">
    <source>
        <dbReference type="Google" id="ProtNLM"/>
    </source>
</evidence>
<feature type="region of interest" description="Disordered" evidence="1">
    <location>
        <begin position="1483"/>
        <end position="1523"/>
    </location>
</feature>
<feature type="compositionally biased region" description="Polar residues" evidence="1">
    <location>
        <begin position="1513"/>
        <end position="1523"/>
    </location>
</feature>
<feature type="compositionally biased region" description="Low complexity" evidence="1">
    <location>
        <begin position="1190"/>
        <end position="1202"/>
    </location>
</feature>
<feature type="region of interest" description="Disordered" evidence="1">
    <location>
        <begin position="246"/>
        <end position="267"/>
    </location>
</feature>
<feature type="compositionally biased region" description="Basic and acidic residues" evidence="1">
    <location>
        <begin position="880"/>
        <end position="894"/>
    </location>
</feature>
<feature type="compositionally biased region" description="Basic and acidic residues" evidence="1">
    <location>
        <begin position="1226"/>
        <end position="1241"/>
    </location>
</feature>
<feature type="compositionally biased region" description="Polar residues" evidence="1">
    <location>
        <begin position="431"/>
        <end position="462"/>
    </location>
</feature>
<feature type="region of interest" description="Disordered" evidence="1">
    <location>
        <begin position="1327"/>
        <end position="1437"/>
    </location>
</feature>
<feature type="region of interest" description="Disordered" evidence="1">
    <location>
        <begin position="1002"/>
        <end position="1301"/>
    </location>
</feature>
<feature type="signal peptide" evidence="2">
    <location>
        <begin position="1"/>
        <end position="25"/>
    </location>
</feature>
<feature type="compositionally biased region" description="Basic and acidic residues" evidence="1">
    <location>
        <begin position="1021"/>
        <end position="1038"/>
    </location>
</feature>
<reference evidence="3" key="2">
    <citation type="submission" date="2025-05" db="UniProtKB">
        <authorList>
            <consortium name="EnsemblMetazoa"/>
        </authorList>
    </citation>
    <scope>IDENTIFICATION</scope>
    <source>
        <strain evidence="3">Foshan</strain>
    </source>
</reference>
<feature type="compositionally biased region" description="Basic and acidic residues" evidence="1">
    <location>
        <begin position="1071"/>
        <end position="1085"/>
    </location>
</feature>
<feature type="compositionally biased region" description="Polar residues" evidence="1">
    <location>
        <begin position="170"/>
        <end position="179"/>
    </location>
</feature>
<feature type="compositionally biased region" description="Low complexity" evidence="1">
    <location>
        <begin position="495"/>
        <end position="509"/>
    </location>
</feature>
<evidence type="ECO:0000313" key="4">
    <source>
        <dbReference type="Proteomes" id="UP000069940"/>
    </source>
</evidence>
<feature type="compositionally biased region" description="Polar residues" evidence="1">
    <location>
        <begin position="1260"/>
        <end position="1280"/>
    </location>
</feature>
<keyword evidence="2" id="KW-0732">Signal</keyword>
<feature type="compositionally biased region" description="Low complexity" evidence="1">
    <location>
        <begin position="246"/>
        <end position="260"/>
    </location>
</feature>
<name>A0ABM2A7E3_AEDAL</name>
<dbReference type="EnsemblMetazoa" id="AALFPA23_025191.R37539">
    <property type="protein sequence ID" value="AALFPA23_025191.P37539"/>
    <property type="gene ID" value="AALFPA23_025191"/>
</dbReference>
<organism evidence="3 4">
    <name type="scientific">Aedes albopictus</name>
    <name type="common">Asian tiger mosquito</name>
    <name type="synonym">Stegomyia albopicta</name>
    <dbReference type="NCBI Taxonomy" id="7160"/>
    <lineage>
        <taxon>Eukaryota</taxon>
        <taxon>Metazoa</taxon>
        <taxon>Ecdysozoa</taxon>
        <taxon>Arthropoda</taxon>
        <taxon>Hexapoda</taxon>
        <taxon>Insecta</taxon>
        <taxon>Pterygota</taxon>
        <taxon>Neoptera</taxon>
        <taxon>Endopterygota</taxon>
        <taxon>Diptera</taxon>
        <taxon>Nematocera</taxon>
        <taxon>Culicoidea</taxon>
        <taxon>Culicidae</taxon>
        <taxon>Culicinae</taxon>
        <taxon>Aedini</taxon>
        <taxon>Aedes</taxon>
        <taxon>Stegomyia</taxon>
    </lineage>
</organism>
<feature type="compositionally biased region" description="Basic and acidic residues" evidence="1">
    <location>
        <begin position="1284"/>
        <end position="1297"/>
    </location>
</feature>
<feature type="compositionally biased region" description="Polar residues" evidence="1">
    <location>
        <begin position="745"/>
        <end position="758"/>
    </location>
</feature>
<keyword evidence="4" id="KW-1185">Reference proteome</keyword>
<proteinExistence type="predicted"/>
<evidence type="ECO:0000256" key="1">
    <source>
        <dbReference type="SAM" id="MobiDB-lite"/>
    </source>
</evidence>
<feature type="region of interest" description="Disordered" evidence="1">
    <location>
        <begin position="1613"/>
        <end position="1677"/>
    </location>
</feature>
<feature type="compositionally biased region" description="Low complexity" evidence="1">
    <location>
        <begin position="1487"/>
        <end position="1512"/>
    </location>
</feature>
<accession>A0ABM2A7E3</accession>
<feature type="compositionally biased region" description="Polar residues" evidence="1">
    <location>
        <begin position="1042"/>
        <end position="1057"/>
    </location>
</feature>
<feature type="region of interest" description="Disordered" evidence="1">
    <location>
        <begin position="492"/>
        <end position="524"/>
    </location>
</feature>
<feature type="region of interest" description="Disordered" evidence="1">
    <location>
        <begin position="170"/>
        <end position="196"/>
    </location>
</feature>
<evidence type="ECO:0000313" key="3">
    <source>
        <dbReference type="EnsemblMetazoa" id="AALFPA23_025191.P37539"/>
    </source>
</evidence>
<feature type="compositionally biased region" description="Polar residues" evidence="1">
    <location>
        <begin position="1619"/>
        <end position="1633"/>
    </location>
</feature>
<dbReference type="RefSeq" id="XP_029726435.2">
    <property type="nucleotide sequence ID" value="XM_029870575.2"/>
</dbReference>
<protein>
    <recommendedName>
        <fullName evidence="5">Mucin-5AC</fullName>
    </recommendedName>
</protein>
<feature type="chain" id="PRO_5046886288" description="Mucin-5AC" evidence="2">
    <location>
        <begin position="26"/>
        <end position="1702"/>
    </location>
</feature>
<feature type="compositionally biased region" description="Basic and acidic residues" evidence="1">
    <location>
        <begin position="1335"/>
        <end position="1346"/>
    </location>
</feature>
<feature type="compositionally biased region" description="Basic and acidic residues" evidence="1">
    <location>
        <begin position="1103"/>
        <end position="1114"/>
    </location>
</feature>
<feature type="compositionally biased region" description="Low complexity" evidence="1">
    <location>
        <begin position="1115"/>
        <end position="1133"/>
    </location>
</feature>
<feature type="region of interest" description="Disordered" evidence="1">
    <location>
        <begin position="419"/>
        <end position="462"/>
    </location>
</feature>
<feature type="compositionally biased region" description="Polar residues" evidence="1">
    <location>
        <begin position="809"/>
        <end position="821"/>
    </location>
</feature>
<feature type="compositionally biased region" description="Low complexity" evidence="1">
    <location>
        <begin position="903"/>
        <end position="913"/>
    </location>
</feature>
<sequence length="1702" mass="191176">MAIDVAKRCWVTALALVLSLSGIHAGERWSRQLTDYGNVQGSDWIPLSRPGDRQAGAKVLNYFDNTGFLGNDNSAQPQHHQFSYVNQPFGAQSSRVVFPPPPVAQPLQQELEPAFNQPFGSHQSFIQHPPFGGVQTIQRHPLPAFNPQLPKENLVQEKPSLVEHQYQFPSQAQPQTTHLRQPPTAGHPGQPPAGVSQEEVQLLYVPVETLYNQKQTPENTRFNSLPQPVSASLINDFYTAATTTAKPRTTNTPFTTKAAPSVALPSKPKPNQPPLAMFMYNDDKQAKLSVSDALSNLKNVNNIAVLDSLSKNLPKVFIGPSGLAPPKGYSKFELPYLSSIDQTRLSAKTGDLPFFVAPQSYKTPGGFSKIPLPAPHVGSVIVQQPLIQSNYYRQPENIEYYQPATLKFTDITTKSPITLPASKPQYDSDHYTSPTSKPTTDRSNYSRGNTQTPQESYRQPQTERALFSHSPFNSVNTNRHIVNEEYFNLAKTKKPTTPSPTQSYSPKTYKPFDFKPIPEQKIPLYPETDDFTTQRTTTTTERPHTSRQEENRMKSFFKEENFRNRRPYTQPTVASTYEEQEVTQPVRASHEKEGQFVHKFKLVDSQDNHDTLKTVVSNQPANGAQQVIRNNYFSQNTNEEPPKQKFVSTYYAPTTTSTTLGTTTPAASSTLQDSFFKEFEEKSKQYEPETSRFPQSRLQNQESFLNRFTETTYTNKYKYETNTDDAHYPVEVVTTQEPIRHDTSNDVTVPPSEQSYSIPSELPPISANLPGLVNSLMEDEWPHKKGEQDSSPPATTKGHFRKQNHRTTEATTTPEPYSSEVTTRRIRGRRPTTASSSSYDSAAPTRATTVNRSRSRYVAADGERSNSRSRTRSRAQSGSSRKEEENLEYQRDVLKQNYPVIRPSSAPGTTTATTPPPPPPTTTTSTTLATTSPVTYQQIYEEQTERYNPYYSSPEPQNYSEEPAKYEEVSIPKKEIFHTENYYEPEVTTTLPQTTYKQLYSPEPTTEEIDDESVRVLPVDHPVEPKREKPVEIQREKPAGAIQTQLPRRQPARQPSYQLPEEQHPTPSYNSHEDEMEIRKVEITPRPRRPLSRQPVYSPRTTAHTERPTTERTTPEPSSSSSSSRGSSVQRRPAFVRRPARPLYTTTPAPTTTFSSRGVSTGDDEQPTQGSYTVRPKSRQDILRGRTRRPVTTTVATTTTASPEPPVTRGFARNKDLRRVSPTSRSRQEPRERERDQRDQPAETTTTQPPRFRIRERTRFNLQPQESQWSTKLTQNSFQPVQDIESRSKNYEGERTTATEPETEIVTASALQQHQEDVQLISVSANMGGAPTAQDGKERGNAKHGSDVVAKQVELSQEPPRAEEDEENSNSPSFAELLNDVMKEYIDTNLQQGETESKPAENEVLLEEPKPVTSEPPRASGERKPYNIRSNFRKRGRSHAVDTFETAESQHINSHVYNTAGFESLKTIDKAALQGKNLANEAKGSNVVPEAPVTTTTTTTEAPATDLPETTTYGAQDTTPLYETTSILPTEREVTTAIPTLEAQSDDDEHQFSTEQFYDDEQDQIEDETDHQQGIFDDVKKQLSDLFAMAENDPETEEVEDDEEQYRPVAMASYHETEQASTENPITSTTISSDAVAPAASENRQEAATDVAAKSASDDAMGPMAIPTSTSNGITHETEICYRGRCIKTDEKKPKKSKFKQN</sequence>
<feature type="compositionally biased region" description="Low complexity" evidence="1">
    <location>
        <begin position="1141"/>
        <end position="1153"/>
    </location>
</feature>
<reference evidence="4" key="1">
    <citation type="journal article" date="2015" name="Proc. Natl. Acad. Sci. U.S.A.">
        <title>Genome sequence of the Asian Tiger mosquito, Aedes albopictus, reveals insights into its biology, genetics, and evolution.</title>
        <authorList>
            <person name="Chen X.G."/>
            <person name="Jiang X."/>
            <person name="Gu J."/>
            <person name="Xu M."/>
            <person name="Wu Y."/>
            <person name="Deng Y."/>
            <person name="Zhang C."/>
            <person name="Bonizzoni M."/>
            <person name="Dermauw W."/>
            <person name="Vontas J."/>
            <person name="Armbruster P."/>
            <person name="Huang X."/>
            <person name="Yang Y."/>
            <person name="Zhang H."/>
            <person name="He W."/>
            <person name="Peng H."/>
            <person name="Liu Y."/>
            <person name="Wu K."/>
            <person name="Chen J."/>
            <person name="Lirakis M."/>
            <person name="Topalis P."/>
            <person name="Van Leeuwen T."/>
            <person name="Hall A.B."/>
            <person name="Jiang X."/>
            <person name="Thorpe C."/>
            <person name="Mueller R.L."/>
            <person name="Sun C."/>
            <person name="Waterhouse R.M."/>
            <person name="Yan G."/>
            <person name="Tu Z.J."/>
            <person name="Fang X."/>
            <person name="James A.A."/>
        </authorList>
    </citation>
    <scope>NUCLEOTIDE SEQUENCE [LARGE SCALE GENOMIC DNA]</scope>
    <source>
        <strain evidence="4">Foshan</strain>
    </source>
</reference>
<dbReference type="GeneID" id="109423331"/>
<feature type="compositionally biased region" description="Low complexity" evidence="1">
    <location>
        <begin position="831"/>
        <end position="843"/>
    </location>
</feature>